<dbReference type="SUPFAM" id="SSF48726">
    <property type="entry name" value="Immunoglobulin"/>
    <property type="match status" value="1"/>
</dbReference>
<dbReference type="InterPro" id="IPR011162">
    <property type="entry name" value="MHC_I/II-like_Ag-recog"/>
</dbReference>
<dbReference type="InterPro" id="IPR036179">
    <property type="entry name" value="Ig-like_dom_sf"/>
</dbReference>
<organism evidence="5 6">
    <name type="scientific">Channa striata</name>
    <name type="common">Snakehead murrel</name>
    <name type="synonym">Ophicephalus striatus</name>
    <dbReference type="NCBI Taxonomy" id="64152"/>
    <lineage>
        <taxon>Eukaryota</taxon>
        <taxon>Metazoa</taxon>
        <taxon>Chordata</taxon>
        <taxon>Craniata</taxon>
        <taxon>Vertebrata</taxon>
        <taxon>Euteleostomi</taxon>
        <taxon>Actinopterygii</taxon>
        <taxon>Neopterygii</taxon>
        <taxon>Teleostei</taxon>
        <taxon>Neoteleostei</taxon>
        <taxon>Acanthomorphata</taxon>
        <taxon>Anabantaria</taxon>
        <taxon>Anabantiformes</taxon>
        <taxon>Channoidei</taxon>
        <taxon>Channidae</taxon>
        <taxon>Channa</taxon>
    </lineage>
</organism>
<name>A0AA88ICT2_CHASR</name>
<feature type="transmembrane region" description="Helical" evidence="3">
    <location>
        <begin position="400"/>
        <end position="423"/>
    </location>
</feature>
<dbReference type="GO" id="GO:0005615">
    <property type="term" value="C:extracellular space"/>
    <property type="evidence" value="ECO:0007669"/>
    <property type="project" value="TreeGrafter"/>
</dbReference>
<dbReference type="FunFam" id="2.60.40.10:FF:000943">
    <property type="entry name" value="Classical MHC class I molecule, alpha-chain"/>
    <property type="match status" value="1"/>
</dbReference>
<dbReference type="GO" id="GO:0006955">
    <property type="term" value="P:immune response"/>
    <property type="evidence" value="ECO:0007669"/>
    <property type="project" value="TreeGrafter"/>
</dbReference>
<evidence type="ECO:0000256" key="3">
    <source>
        <dbReference type="SAM" id="Phobius"/>
    </source>
</evidence>
<protein>
    <recommendedName>
        <fullName evidence="4">Ig-like domain-containing protein</fullName>
    </recommendedName>
</protein>
<dbReference type="InterPro" id="IPR011161">
    <property type="entry name" value="MHC_I-like_Ag-recog"/>
</dbReference>
<evidence type="ECO:0000256" key="2">
    <source>
        <dbReference type="RuleBase" id="RU004439"/>
    </source>
</evidence>
<comment type="similarity">
    <text evidence="2">Belongs to the MHC class I family.</text>
</comment>
<dbReference type="Pfam" id="PF00129">
    <property type="entry name" value="MHC_I"/>
    <property type="match status" value="1"/>
</dbReference>
<keyword evidence="3" id="KW-1133">Transmembrane helix</keyword>
<dbReference type="EMBL" id="JAUPFM010000116">
    <property type="protein sequence ID" value="KAK2812857.1"/>
    <property type="molecule type" value="Genomic_DNA"/>
</dbReference>
<dbReference type="Pfam" id="PF07654">
    <property type="entry name" value="C1-set"/>
    <property type="match status" value="1"/>
</dbReference>
<keyword evidence="1" id="KW-0325">Glycoprotein</keyword>
<dbReference type="Proteomes" id="UP001187415">
    <property type="component" value="Unassembled WGS sequence"/>
</dbReference>
<dbReference type="PROSITE" id="PS50835">
    <property type="entry name" value="IG_LIKE"/>
    <property type="match status" value="1"/>
</dbReference>
<comment type="caution">
    <text evidence="5">The sequence shown here is derived from an EMBL/GenBank/DDBJ whole genome shotgun (WGS) entry which is preliminary data.</text>
</comment>
<dbReference type="Gene3D" id="2.60.40.10">
    <property type="entry name" value="Immunoglobulins"/>
    <property type="match status" value="1"/>
</dbReference>
<proteinExistence type="inferred from homology"/>
<evidence type="ECO:0000313" key="5">
    <source>
        <dbReference type="EMBL" id="KAK2812857.1"/>
    </source>
</evidence>
<dbReference type="SUPFAM" id="SSF54452">
    <property type="entry name" value="MHC antigen-recognition domain"/>
    <property type="match status" value="1"/>
</dbReference>
<dbReference type="InterPro" id="IPR001039">
    <property type="entry name" value="MHC_I_a_a1/a2"/>
</dbReference>
<dbReference type="PANTHER" id="PTHR16675:SF237">
    <property type="entry name" value="MHC CLASS I ANTIGEN TRANSCRIPT VARIANT 1-RELATED"/>
    <property type="match status" value="1"/>
</dbReference>
<evidence type="ECO:0000256" key="1">
    <source>
        <dbReference type="ARBA" id="ARBA00023180"/>
    </source>
</evidence>
<dbReference type="PANTHER" id="PTHR16675">
    <property type="entry name" value="MHC CLASS I-RELATED"/>
    <property type="match status" value="1"/>
</dbReference>
<dbReference type="GO" id="GO:0009897">
    <property type="term" value="C:external side of plasma membrane"/>
    <property type="evidence" value="ECO:0007669"/>
    <property type="project" value="TreeGrafter"/>
</dbReference>
<dbReference type="AlphaFoldDB" id="A0AA88ICT2"/>
<dbReference type="PRINTS" id="PR01638">
    <property type="entry name" value="MHCCLASSI"/>
</dbReference>
<dbReference type="InterPro" id="IPR037055">
    <property type="entry name" value="MHC_I-like_Ag-recog_sf"/>
</dbReference>
<dbReference type="Gene3D" id="3.30.500.10">
    <property type="entry name" value="MHC class I-like antigen recognition-like"/>
    <property type="match status" value="1"/>
</dbReference>
<gene>
    <name evidence="5" type="ORF">Q5P01_000959</name>
</gene>
<sequence>MRSSVSNMGCDLALRGQLVPNPAHMEKPNPHSPSVQGSISQVCFLDSLFVFSRDNVFPARTSFICCCFCRWFCHWTRWQSGLLEKKDYSPELSGIIVHCVSVFSVSLNIGITCGSDVFTCPASFASTQTTSTVVDGVAVGYCDSNNTTAVTKQDWAKEFADKDPQHLQSYSQACKLSVPLSKALIDDLNKHFMKTEGVHVLQEMYGCKWDQGAKTSAHQQFAYDGEDFIRFDLDTASWVYTELATSYKRNWEKYFGFKEDLRRFLTNVCPQRLQQYLRHGLSALQRKVRPSVSLLQTSPSSPVSCHATGFYPDRATMFWSKDGEELHEDVDHGEILPNQDGTFQMTVYLDISSVKPEDWTRYDCVFQLSGAENKTMIKLDKTVIRTNWVLTPTEEPVNRITPVVVTAVVLVVILIVAVGFIFYKRNARSQMSHLYSFM</sequence>
<keyword evidence="3" id="KW-0472">Membrane</keyword>
<feature type="domain" description="Ig-like" evidence="4">
    <location>
        <begin position="290"/>
        <end position="378"/>
    </location>
</feature>
<dbReference type="InterPro" id="IPR007110">
    <property type="entry name" value="Ig-like_dom"/>
</dbReference>
<keyword evidence="3" id="KW-0812">Transmembrane</keyword>
<reference evidence="5" key="1">
    <citation type="submission" date="2023-07" db="EMBL/GenBank/DDBJ databases">
        <title>Chromosome-level Genome Assembly of Striped Snakehead (Channa striata).</title>
        <authorList>
            <person name="Liu H."/>
        </authorList>
    </citation>
    <scope>NUCLEOTIDE SEQUENCE</scope>
    <source>
        <strain evidence="5">Gz</strain>
        <tissue evidence="5">Muscle</tissue>
    </source>
</reference>
<accession>A0AA88ICT2</accession>
<keyword evidence="6" id="KW-1185">Reference proteome</keyword>
<evidence type="ECO:0000313" key="6">
    <source>
        <dbReference type="Proteomes" id="UP001187415"/>
    </source>
</evidence>
<dbReference type="SMART" id="SM00407">
    <property type="entry name" value="IGc1"/>
    <property type="match status" value="1"/>
</dbReference>
<evidence type="ECO:0000259" key="4">
    <source>
        <dbReference type="PROSITE" id="PS50835"/>
    </source>
</evidence>
<dbReference type="InterPro" id="IPR013783">
    <property type="entry name" value="Ig-like_fold"/>
</dbReference>
<dbReference type="InterPro" id="IPR003597">
    <property type="entry name" value="Ig_C1-set"/>
</dbReference>
<dbReference type="InterPro" id="IPR050208">
    <property type="entry name" value="MHC_class-I_related"/>
</dbReference>